<keyword evidence="5" id="KW-1185">Reference proteome</keyword>
<gene>
    <name evidence="4" type="ORF">H4K34_12040</name>
</gene>
<feature type="domain" description="Peptidase M16 N-terminal" evidence="2">
    <location>
        <begin position="15"/>
        <end position="159"/>
    </location>
</feature>
<dbReference type="Proteomes" id="UP000516305">
    <property type="component" value="Chromosome"/>
</dbReference>
<evidence type="ECO:0000313" key="4">
    <source>
        <dbReference type="EMBL" id="QNR26062.1"/>
    </source>
</evidence>
<name>A0A7H0VK14_9FLAO</name>
<proteinExistence type="inferred from homology"/>
<evidence type="ECO:0000313" key="5">
    <source>
        <dbReference type="Proteomes" id="UP000516305"/>
    </source>
</evidence>
<dbReference type="Pfam" id="PF00675">
    <property type="entry name" value="Peptidase_M16"/>
    <property type="match status" value="1"/>
</dbReference>
<accession>A0A7H0VK14</accession>
<dbReference type="PANTHER" id="PTHR11851:SF49">
    <property type="entry name" value="MITOCHONDRIAL-PROCESSING PEPTIDASE SUBUNIT ALPHA"/>
    <property type="match status" value="1"/>
</dbReference>
<organism evidence="4 5">
    <name type="scientific">Croceimicrobium hydrocarbonivorans</name>
    <dbReference type="NCBI Taxonomy" id="2761580"/>
    <lineage>
        <taxon>Bacteria</taxon>
        <taxon>Pseudomonadati</taxon>
        <taxon>Bacteroidota</taxon>
        <taxon>Flavobacteriia</taxon>
        <taxon>Flavobacteriales</taxon>
        <taxon>Owenweeksiaceae</taxon>
        <taxon>Croceimicrobium</taxon>
    </lineage>
</organism>
<dbReference type="SUPFAM" id="SSF63411">
    <property type="entry name" value="LuxS/MPP-like metallohydrolase"/>
    <property type="match status" value="2"/>
</dbReference>
<dbReference type="Gene3D" id="3.30.830.10">
    <property type="entry name" value="Metalloenzyme, LuxS/M16 peptidase-like"/>
    <property type="match status" value="2"/>
</dbReference>
<dbReference type="Pfam" id="PF05193">
    <property type="entry name" value="Peptidase_M16_C"/>
    <property type="match status" value="1"/>
</dbReference>
<dbReference type="InterPro" id="IPR050361">
    <property type="entry name" value="MPP/UQCRC_Complex"/>
</dbReference>
<dbReference type="EMBL" id="CP060139">
    <property type="protein sequence ID" value="QNR26062.1"/>
    <property type="molecule type" value="Genomic_DNA"/>
</dbReference>
<dbReference type="GO" id="GO:0046872">
    <property type="term" value="F:metal ion binding"/>
    <property type="evidence" value="ECO:0007669"/>
    <property type="project" value="InterPro"/>
</dbReference>
<evidence type="ECO:0000259" key="3">
    <source>
        <dbReference type="Pfam" id="PF05193"/>
    </source>
</evidence>
<dbReference type="AlphaFoldDB" id="A0A7H0VK14"/>
<reference evidence="4 5" key="1">
    <citation type="submission" date="2020-08" db="EMBL/GenBank/DDBJ databases">
        <title>Croceimicrobium hydrocarbonivorans gen. nov., sp. nov., a novel marine bacterium isolated from a bacterial consortium that degrades polyethylene terephthalate.</title>
        <authorList>
            <person name="Liu R."/>
        </authorList>
    </citation>
    <scope>NUCLEOTIDE SEQUENCE [LARGE SCALE GENOMIC DNA]</scope>
    <source>
        <strain evidence="4 5">A20-9</strain>
    </source>
</reference>
<sequence length="411" mass="46547">MQLDIFTLSNGIRVVHREINRPVAHLGLLIAAGSRDELEDEQGLAHFIEHCLFKGTQKRKAYHILSRMEDVGGELNAFTSKEETVIHSSFLSGDYARAVDLICDIAFRSTFPPKECEKEKEVIIDEINSYKDSPSDSIFDDFEELVFPNHSLGRNILGTLESVKGFGTEDIHKFLNRNYSADRMVFSSVGNISAARLRNLLEKQVEDIQFQAGEKRELIMPEPTQPIRDEQTRSGYQTHVVMGSPAYAARHDHMRPLALLNNILGGPGMNSRLNLNIRERYGFTYHLESFYHPYLDTGLFGIYLGTDPGTADRAMNLIDKELKKLRDQKLGVLQLSKAKKQILGQFAMAQENNGALMLSFGKSLLLHDEIESFEEIVQDVEAMKAETLLEVANDILVPEKFSRLIFRNTQP</sequence>
<comment type="similarity">
    <text evidence="1">Belongs to the peptidase M16 family.</text>
</comment>
<dbReference type="KEGG" id="chyd:H4K34_12040"/>
<dbReference type="InterPro" id="IPR011249">
    <property type="entry name" value="Metalloenz_LuxS/M16"/>
</dbReference>
<dbReference type="InterPro" id="IPR011765">
    <property type="entry name" value="Pept_M16_N"/>
</dbReference>
<evidence type="ECO:0000256" key="1">
    <source>
        <dbReference type="ARBA" id="ARBA00007261"/>
    </source>
</evidence>
<evidence type="ECO:0000259" key="2">
    <source>
        <dbReference type="Pfam" id="PF00675"/>
    </source>
</evidence>
<dbReference type="InterPro" id="IPR007863">
    <property type="entry name" value="Peptidase_M16_C"/>
</dbReference>
<protein>
    <submittedName>
        <fullName evidence="4">Insulinase family protein</fullName>
    </submittedName>
</protein>
<feature type="domain" description="Peptidase M16 C-terminal" evidence="3">
    <location>
        <begin position="169"/>
        <end position="341"/>
    </location>
</feature>
<dbReference type="PANTHER" id="PTHR11851">
    <property type="entry name" value="METALLOPROTEASE"/>
    <property type="match status" value="1"/>
</dbReference>